<keyword evidence="2" id="KW-0812">Transmembrane</keyword>
<dbReference type="AlphaFoldDB" id="A0A6L2PKC5"/>
<evidence type="ECO:0000313" key="4">
    <source>
        <dbReference type="EMBL" id="GFG31940.1"/>
    </source>
</evidence>
<feature type="signal peptide" evidence="3">
    <location>
        <begin position="1"/>
        <end position="26"/>
    </location>
</feature>
<sequence length="386" mass="42920">MMLIGSVGSHVVTGLVVLFAIALVSAEESAAQDSSTTTTTVLPLKAEEAVINSSIRAVDIKKFVSSDNGTSEGRGVRKGKNLLDWIGFGTGSDTDPYLARANSACLNGDLSECFKSRALASLDEFFDKDAYTLTDNAKVVRMPAAQLRKLREEPFEFSSTPRAEEPEWDQFVKFLLRKVERFVKSTAIEVQFPNEVTEEGRYSPRFIDEIATEIDIIEDKNESTFSRTKLKKLFVPLLIILKLFKLKLLLFLPLILGLASFKKLLGFLALVIPGLIGFFKLCKPDLHHNYGSYGHSSFYHQPPHHKHQYSTAGVATGHHYFSGPGGPGSYYGSAYARDSEKEPTSREEEIYAPSALNSSPIAFRDQDTESSAHQLAYNGYQHFQNR</sequence>
<organism evidence="4 5">
    <name type="scientific">Coptotermes formosanus</name>
    <name type="common">Formosan subterranean termite</name>
    <dbReference type="NCBI Taxonomy" id="36987"/>
    <lineage>
        <taxon>Eukaryota</taxon>
        <taxon>Metazoa</taxon>
        <taxon>Ecdysozoa</taxon>
        <taxon>Arthropoda</taxon>
        <taxon>Hexapoda</taxon>
        <taxon>Insecta</taxon>
        <taxon>Pterygota</taxon>
        <taxon>Neoptera</taxon>
        <taxon>Polyneoptera</taxon>
        <taxon>Dictyoptera</taxon>
        <taxon>Blattodea</taxon>
        <taxon>Blattoidea</taxon>
        <taxon>Termitoidae</taxon>
        <taxon>Rhinotermitidae</taxon>
        <taxon>Coptotermes</taxon>
    </lineage>
</organism>
<dbReference type="GO" id="GO:0016020">
    <property type="term" value="C:membrane"/>
    <property type="evidence" value="ECO:0007669"/>
    <property type="project" value="TreeGrafter"/>
</dbReference>
<name>A0A6L2PKC5_COPFO</name>
<gene>
    <name evidence="4" type="ORF">Cfor_08096</name>
</gene>
<keyword evidence="5" id="KW-1185">Reference proteome</keyword>
<dbReference type="FunCoup" id="A0A6L2PKC5">
    <property type="interactions" value="78"/>
</dbReference>
<dbReference type="Pfam" id="PF07898">
    <property type="entry name" value="DUF1676"/>
    <property type="match status" value="1"/>
</dbReference>
<evidence type="ECO:0000256" key="3">
    <source>
        <dbReference type="SAM" id="SignalP"/>
    </source>
</evidence>
<proteinExistence type="predicted"/>
<keyword evidence="3" id="KW-0732">Signal</keyword>
<dbReference type="PANTHER" id="PTHR21879">
    <property type="entry name" value="FI03362P-RELATED-RELATED"/>
    <property type="match status" value="1"/>
</dbReference>
<dbReference type="InParanoid" id="A0A6L2PKC5"/>
<dbReference type="PANTHER" id="PTHR21879:SF10">
    <property type="entry name" value="LP14110P"/>
    <property type="match status" value="1"/>
</dbReference>
<feature type="region of interest" description="Disordered" evidence="1">
    <location>
        <begin position="332"/>
        <end position="369"/>
    </location>
</feature>
<dbReference type="EMBL" id="BLKM01004627">
    <property type="protein sequence ID" value="GFG31940.1"/>
    <property type="molecule type" value="Genomic_DNA"/>
</dbReference>
<comment type="caution">
    <text evidence="4">The sequence shown here is derived from an EMBL/GenBank/DDBJ whole genome shotgun (WGS) entry which is preliminary data.</text>
</comment>
<dbReference type="InterPro" id="IPR012464">
    <property type="entry name" value="DUF1676"/>
</dbReference>
<evidence type="ECO:0000256" key="2">
    <source>
        <dbReference type="SAM" id="Phobius"/>
    </source>
</evidence>
<protein>
    <recommendedName>
        <fullName evidence="6">Osiris 2</fullName>
    </recommendedName>
</protein>
<accession>A0A6L2PKC5</accession>
<keyword evidence="2" id="KW-0472">Membrane</keyword>
<dbReference type="Proteomes" id="UP000502823">
    <property type="component" value="Unassembled WGS sequence"/>
</dbReference>
<feature type="transmembrane region" description="Helical" evidence="2">
    <location>
        <begin position="264"/>
        <end position="281"/>
    </location>
</feature>
<evidence type="ECO:0008006" key="6">
    <source>
        <dbReference type="Google" id="ProtNLM"/>
    </source>
</evidence>
<feature type="compositionally biased region" description="Basic and acidic residues" evidence="1">
    <location>
        <begin position="337"/>
        <end position="349"/>
    </location>
</feature>
<feature type="chain" id="PRO_5026647507" description="Osiris 2" evidence="3">
    <location>
        <begin position="27"/>
        <end position="386"/>
    </location>
</feature>
<keyword evidence="2" id="KW-1133">Transmembrane helix</keyword>
<evidence type="ECO:0000313" key="5">
    <source>
        <dbReference type="Proteomes" id="UP000502823"/>
    </source>
</evidence>
<reference evidence="5" key="1">
    <citation type="submission" date="2020-01" db="EMBL/GenBank/DDBJ databases">
        <title>Draft genome sequence of the Termite Coptotermes fromosanus.</title>
        <authorList>
            <person name="Itakura S."/>
            <person name="Yosikawa Y."/>
            <person name="Umezawa K."/>
        </authorList>
    </citation>
    <scope>NUCLEOTIDE SEQUENCE [LARGE SCALE GENOMIC DNA]</scope>
</reference>
<dbReference type="OrthoDB" id="8196390at2759"/>
<evidence type="ECO:0000256" key="1">
    <source>
        <dbReference type="SAM" id="MobiDB-lite"/>
    </source>
</evidence>
<feature type="transmembrane region" description="Helical" evidence="2">
    <location>
        <begin position="233"/>
        <end position="252"/>
    </location>
</feature>